<evidence type="ECO:0000313" key="2">
    <source>
        <dbReference type="Proteomes" id="UP000182444"/>
    </source>
</evidence>
<accession>A0A1D8NHT0</accession>
<proteinExistence type="predicted"/>
<name>A0A1D8NHT0_YARLL</name>
<dbReference type="Proteomes" id="UP000182444">
    <property type="component" value="Chromosome 1E"/>
</dbReference>
<sequence>MDHCIDLTFGSGVQNTALVVITYKTFLAPKHNWNSANPYQPQFCCSGSSNDPKPRAYLPEFLSQGHEVTSHEVTRSQGHEDGHVMAHSLTLSSSNPLISCDEIYHHSLHPVLFAEIFRVSLLCKGVSRGGKSCFFFLSNFSLLCGPISNIMTCVRQPEMLCYE</sequence>
<dbReference type="AlphaFoldDB" id="A0A1D8NHT0"/>
<protein>
    <submittedName>
        <fullName evidence="1">Uncharacterized protein</fullName>
    </submittedName>
</protein>
<dbReference type="EMBL" id="CP017557">
    <property type="protein sequence ID" value="AOW05187.1"/>
    <property type="molecule type" value="Genomic_DNA"/>
</dbReference>
<dbReference type="VEuPathDB" id="FungiDB:YALI1_E12019g"/>
<dbReference type="GeneID" id="94583565"/>
<reference evidence="1 2" key="1">
    <citation type="journal article" date="2016" name="PLoS ONE">
        <title>Sequence Assembly of Yarrowia lipolytica Strain W29/CLIB89 Shows Transposable Element Diversity.</title>
        <authorList>
            <person name="Magnan C."/>
            <person name="Yu J."/>
            <person name="Chang I."/>
            <person name="Jahn E."/>
            <person name="Kanomata Y."/>
            <person name="Wu J."/>
            <person name="Zeller M."/>
            <person name="Oakes M."/>
            <person name="Baldi P."/>
            <person name="Sandmeyer S."/>
        </authorList>
    </citation>
    <scope>NUCLEOTIDE SEQUENCE [LARGE SCALE GENOMIC DNA]</scope>
    <source>
        <strain evidence="2">CLIB89(W29)</strain>
    </source>
</reference>
<gene>
    <name evidence="1" type="ORF">YALI1_E12019g</name>
</gene>
<organism evidence="1 2">
    <name type="scientific">Yarrowia lipolytica</name>
    <name type="common">Candida lipolytica</name>
    <dbReference type="NCBI Taxonomy" id="4952"/>
    <lineage>
        <taxon>Eukaryota</taxon>
        <taxon>Fungi</taxon>
        <taxon>Dikarya</taxon>
        <taxon>Ascomycota</taxon>
        <taxon>Saccharomycotina</taxon>
        <taxon>Dipodascomycetes</taxon>
        <taxon>Dipodascales</taxon>
        <taxon>Dipodascales incertae sedis</taxon>
        <taxon>Yarrowia</taxon>
    </lineage>
</organism>
<evidence type="ECO:0000313" key="1">
    <source>
        <dbReference type="EMBL" id="AOW05187.1"/>
    </source>
</evidence>
<dbReference type="VEuPathDB" id="FungiDB:YALI0_E09669g"/>
<dbReference type="RefSeq" id="XP_068139056.1">
    <property type="nucleotide sequence ID" value="XM_068282955.1"/>
</dbReference>